<dbReference type="AlphaFoldDB" id="A0A0D3I1C0"/>
<accession>A0A0D3I1C0</accession>
<keyword evidence="3" id="KW-1185">Reference proteome</keyword>
<dbReference type="Proteomes" id="UP000013827">
    <property type="component" value="Unassembled WGS sequence"/>
</dbReference>
<dbReference type="HOGENOM" id="CLU_1091675_0_0_1"/>
<sequence length="255" mass="27666">MADSSSHPVLVYQPAPVPVTPRSSPQPHHPDSVSEPARSPKRKRKELMEVCWGDAFSGGNLGCAKMSHRPKGAFREHFCRRCREQGVCVPISRVRVPVGEGSGEIGNRKTGGCWNEPSLASHLPAHRVIGRAKDCAGPVLVILRDEAPPLPGLAEAAALSLSDPVRFRVGRTLIPPPMAAVVAVPAQHQLSPGLRLRRLQQARTSALGLANTCSPPSWAAPRPCAFCVRRPPGKYFGRKGHSPQRRVSIWFSFMV</sequence>
<evidence type="ECO:0000313" key="2">
    <source>
        <dbReference type="EnsemblProtists" id="EOD05055"/>
    </source>
</evidence>
<dbReference type="GeneID" id="17251203"/>
<organism evidence="2 3">
    <name type="scientific">Emiliania huxleyi (strain CCMP1516)</name>
    <dbReference type="NCBI Taxonomy" id="280463"/>
    <lineage>
        <taxon>Eukaryota</taxon>
        <taxon>Haptista</taxon>
        <taxon>Haptophyta</taxon>
        <taxon>Prymnesiophyceae</taxon>
        <taxon>Isochrysidales</taxon>
        <taxon>Noelaerhabdaceae</taxon>
        <taxon>Emiliania</taxon>
    </lineage>
</organism>
<dbReference type="RefSeq" id="XP_005757484.1">
    <property type="nucleotide sequence ID" value="XM_005757427.1"/>
</dbReference>
<reference evidence="2" key="2">
    <citation type="submission" date="2024-10" db="UniProtKB">
        <authorList>
            <consortium name="EnsemblProtists"/>
        </authorList>
    </citation>
    <scope>IDENTIFICATION</scope>
</reference>
<dbReference type="RefSeq" id="XP_005766833.1">
    <property type="nucleotide sequence ID" value="XM_005766776.1"/>
</dbReference>
<protein>
    <recommendedName>
        <fullName evidence="4">SBP-type domain-containing protein</fullName>
    </recommendedName>
</protein>
<dbReference type="KEGG" id="ehx:EMIHUDRAFT_250340"/>
<proteinExistence type="predicted"/>
<dbReference type="PaxDb" id="2903-EOD05055"/>
<evidence type="ECO:0008006" key="4">
    <source>
        <dbReference type="Google" id="ProtNLM"/>
    </source>
</evidence>
<dbReference type="EnsemblProtists" id="EOD14404">
    <property type="protein sequence ID" value="EOD14404"/>
    <property type="gene ID" value="EMIHUDRAFT_211844"/>
</dbReference>
<dbReference type="EnsemblProtists" id="EOD05055">
    <property type="protein sequence ID" value="EOD05055"/>
    <property type="gene ID" value="EMIHUDRAFT_250340"/>
</dbReference>
<feature type="region of interest" description="Disordered" evidence="1">
    <location>
        <begin position="1"/>
        <end position="43"/>
    </location>
</feature>
<dbReference type="GeneID" id="17260558"/>
<evidence type="ECO:0000256" key="1">
    <source>
        <dbReference type="SAM" id="MobiDB-lite"/>
    </source>
</evidence>
<reference evidence="3" key="1">
    <citation type="journal article" date="2013" name="Nature">
        <title>Pan genome of the phytoplankton Emiliania underpins its global distribution.</title>
        <authorList>
            <person name="Read B.A."/>
            <person name="Kegel J."/>
            <person name="Klute M.J."/>
            <person name="Kuo A."/>
            <person name="Lefebvre S.C."/>
            <person name="Maumus F."/>
            <person name="Mayer C."/>
            <person name="Miller J."/>
            <person name="Monier A."/>
            <person name="Salamov A."/>
            <person name="Young J."/>
            <person name="Aguilar M."/>
            <person name="Claverie J.M."/>
            <person name="Frickenhaus S."/>
            <person name="Gonzalez K."/>
            <person name="Herman E.K."/>
            <person name="Lin Y.C."/>
            <person name="Napier J."/>
            <person name="Ogata H."/>
            <person name="Sarno A.F."/>
            <person name="Shmutz J."/>
            <person name="Schroeder D."/>
            <person name="de Vargas C."/>
            <person name="Verret F."/>
            <person name="von Dassow P."/>
            <person name="Valentin K."/>
            <person name="Van de Peer Y."/>
            <person name="Wheeler G."/>
            <person name="Dacks J.B."/>
            <person name="Delwiche C.F."/>
            <person name="Dyhrman S.T."/>
            <person name="Glockner G."/>
            <person name="John U."/>
            <person name="Richards T."/>
            <person name="Worden A.Z."/>
            <person name="Zhang X."/>
            <person name="Grigoriev I.V."/>
            <person name="Allen A.E."/>
            <person name="Bidle K."/>
            <person name="Borodovsky M."/>
            <person name="Bowler C."/>
            <person name="Brownlee C."/>
            <person name="Cock J.M."/>
            <person name="Elias M."/>
            <person name="Gladyshev V.N."/>
            <person name="Groth M."/>
            <person name="Guda C."/>
            <person name="Hadaegh A."/>
            <person name="Iglesias-Rodriguez M.D."/>
            <person name="Jenkins J."/>
            <person name="Jones B.M."/>
            <person name="Lawson T."/>
            <person name="Leese F."/>
            <person name="Lindquist E."/>
            <person name="Lobanov A."/>
            <person name="Lomsadze A."/>
            <person name="Malik S.B."/>
            <person name="Marsh M.E."/>
            <person name="Mackinder L."/>
            <person name="Mock T."/>
            <person name="Mueller-Roeber B."/>
            <person name="Pagarete A."/>
            <person name="Parker M."/>
            <person name="Probert I."/>
            <person name="Quesneville H."/>
            <person name="Raines C."/>
            <person name="Rensing S.A."/>
            <person name="Riano-Pachon D.M."/>
            <person name="Richier S."/>
            <person name="Rokitta S."/>
            <person name="Shiraiwa Y."/>
            <person name="Soanes D.M."/>
            <person name="van der Giezen M."/>
            <person name="Wahlund T.M."/>
            <person name="Williams B."/>
            <person name="Wilson W."/>
            <person name="Wolfe G."/>
            <person name="Wurch L.L."/>
        </authorList>
    </citation>
    <scope>NUCLEOTIDE SEQUENCE</scope>
</reference>
<evidence type="ECO:0000313" key="3">
    <source>
        <dbReference type="Proteomes" id="UP000013827"/>
    </source>
</evidence>
<dbReference type="KEGG" id="ehx:EMIHUDRAFT_211844"/>
<name>A0A0D3I1C0_EMIH1</name>